<dbReference type="RefSeq" id="XP_031770339.2">
    <property type="nucleotide sequence ID" value="XM_031914479.2"/>
</dbReference>
<evidence type="ECO:0000256" key="1">
    <source>
        <dbReference type="SAM" id="SignalP"/>
    </source>
</evidence>
<dbReference type="InParanoid" id="A0A6J3CGU0"/>
<name>A0A6J3CGU0_GALME</name>
<protein>
    <submittedName>
        <fullName evidence="3">Uncharacterized protein LOC116413755</fullName>
    </submittedName>
</protein>
<evidence type="ECO:0000313" key="3">
    <source>
        <dbReference type="RefSeq" id="XP_031770339.2"/>
    </source>
</evidence>
<gene>
    <name evidence="3" type="primary">LOC116413755</name>
</gene>
<evidence type="ECO:0000313" key="2">
    <source>
        <dbReference type="Proteomes" id="UP001652740"/>
    </source>
</evidence>
<organism evidence="2 3">
    <name type="scientific">Galleria mellonella</name>
    <name type="common">Greater wax moth</name>
    <dbReference type="NCBI Taxonomy" id="7137"/>
    <lineage>
        <taxon>Eukaryota</taxon>
        <taxon>Metazoa</taxon>
        <taxon>Ecdysozoa</taxon>
        <taxon>Arthropoda</taxon>
        <taxon>Hexapoda</taxon>
        <taxon>Insecta</taxon>
        <taxon>Pterygota</taxon>
        <taxon>Neoptera</taxon>
        <taxon>Endopterygota</taxon>
        <taxon>Lepidoptera</taxon>
        <taxon>Glossata</taxon>
        <taxon>Ditrysia</taxon>
        <taxon>Pyraloidea</taxon>
        <taxon>Pyralidae</taxon>
        <taxon>Galleriinae</taxon>
        <taxon>Galleria</taxon>
    </lineage>
</organism>
<sequence length="223" mass="22249">MVRRGVLLVCALSVILNHAFSIPLQNNLPSFGSGSALGLTNGLGTGLLGSNKLGSTAVSETVVGSTVGNFGFNNEALIGTGFGHLGNLNSGLIGGPTFGNLGLSNNLALNNDVLVGSTFGNLANSAQGAILTGTVAQAVAPTYSANIAANTQLSPVVTEIVPSLEFGDLTIDGALPVGGVIKVKGTFPVYGVIGVDGSLPSYGMAYIDTGNGLIPQSLDLCQC</sequence>
<feature type="chain" id="PRO_5046096303" evidence="1">
    <location>
        <begin position="22"/>
        <end position="223"/>
    </location>
</feature>
<dbReference type="GeneID" id="116413755"/>
<dbReference type="Proteomes" id="UP001652740">
    <property type="component" value="Unplaced"/>
</dbReference>
<proteinExistence type="predicted"/>
<feature type="signal peptide" evidence="1">
    <location>
        <begin position="1"/>
        <end position="21"/>
    </location>
</feature>
<keyword evidence="1" id="KW-0732">Signal</keyword>
<reference evidence="3" key="1">
    <citation type="submission" date="2025-08" db="UniProtKB">
        <authorList>
            <consortium name="RefSeq"/>
        </authorList>
    </citation>
    <scope>IDENTIFICATION</scope>
    <source>
        <tissue evidence="3">Whole larvae</tissue>
    </source>
</reference>
<dbReference type="AlphaFoldDB" id="A0A6J3CGU0"/>
<dbReference type="KEGG" id="gmw:116413755"/>
<keyword evidence="2" id="KW-1185">Reference proteome</keyword>
<accession>A0A6J3CGU0</accession>